<feature type="transmembrane region" description="Helical" evidence="1">
    <location>
        <begin position="7"/>
        <end position="25"/>
    </location>
</feature>
<dbReference type="OrthoDB" id="7060883at2"/>
<reference evidence="3" key="1">
    <citation type="submission" date="2016-10" db="EMBL/GenBank/DDBJ databases">
        <authorList>
            <person name="Varghese N."/>
            <person name="Submissions S."/>
        </authorList>
    </citation>
    <scope>NUCLEOTIDE SEQUENCE [LARGE SCALE GENOMIC DNA]</scope>
    <source>
        <strain evidence="3">DSM 17834</strain>
    </source>
</reference>
<organism evidence="2 3">
    <name type="scientific">Pseudomonas borbori</name>
    <dbReference type="NCBI Taxonomy" id="289003"/>
    <lineage>
        <taxon>Bacteria</taxon>
        <taxon>Pseudomonadati</taxon>
        <taxon>Pseudomonadota</taxon>
        <taxon>Gammaproteobacteria</taxon>
        <taxon>Pseudomonadales</taxon>
        <taxon>Pseudomonadaceae</taxon>
        <taxon>Pseudomonas</taxon>
    </lineage>
</organism>
<evidence type="ECO:0000313" key="2">
    <source>
        <dbReference type="EMBL" id="SFP04872.1"/>
    </source>
</evidence>
<proteinExistence type="predicted"/>
<gene>
    <name evidence="2" type="ORF">SAMN05216190_104106</name>
</gene>
<accession>A0A1I5M5N1</accession>
<keyword evidence="1" id="KW-1133">Transmembrane helix</keyword>
<sequence length="144" mass="16223">MKNETRALGFAPLIMPFAFSFYAFLAGVPGFNMQEGVLTFIGLFCSIALVGLPVVYIYEFFIGFRFYQLLSKKKRVNIVTLTLGGVLIADFPMFLIWPLTGGAGAVSFAVTLQLFSFVGFMIGLNFWVLLNFERLRDYVHALRH</sequence>
<dbReference type="RefSeq" id="WP_090498162.1">
    <property type="nucleotide sequence ID" value="NZ_FOWX01000004.1"/>
</dbReference>
<dbReference type="Proteomes" id="UP000198784">
    <property type="component" value="Unassembled WGS sequence"/>
</dbReference>
<keyword evidence="1" id="KW-0812">Transmembrane</keyword>
<dbReference type="EMBL" id="FOWX01000004">
    <property type="protein sequence ID" value="SFP04872.1"/>
    <property type="molecule type" value="Genomic_DNA"/>
</dbReference>
<feature type="transmembrane region" description="Helical" evidence="1">
    <location>
        <begin position="37"/>
        <end position="58"/>
    </location>
</feature>
<feature type="transmembrane region" description="Helical" evidence="1">
    <location>
        <begin position="105"/>
        <end position="130"/>
    </location>
</feature>
<evidence type="ECO:0000256" key="1">
    <source>
        <dbReference type="SAM" id="Phobius"/>
    </source>
</evidence>
<feature type="transmembrane region" description="Helical" evidence="1">
    <location>
        <begin position="78"/>
        <end position="99"/>
    </location>
</feature>
<dbReference type="AlphaFoldDB" id="A0A1I5M5N1"/>
<name>A0A1I5M5N1_9PSED</name>
<protein>
    <submittedName>
        <fullName evidence="2">Uncharacterized protein</fullName>
    </submittedName>
</protein>
<keyword evidence="3" id="KW-1185">Reference proteome</keyword>
<keyword evidence="1" id="KW-0472">Membrane</keyword>
<evidence type="ECO:0000313" key="3">
    <source>
        <dbReference type="Proteomes" id="UP000198784"/>
    </source>
</evidence>